<dbReference type="Pfam" id="PF02016">
    <property type="entry name" value="Peptidase_S66"/>
    <property type="match status" value="1"/>
</dbReference>
<feature type="domain" description="LD-carboxypeptidase C-terminal" evidence="4">
    <location>
        <begin position="225"/>
        <end position="355"/>
    </location>
</feature>
<reference evidence="5 6" key="1">
    <citation type="submission" date="2016-11" db="EMBL/GenBank/DDBJ databases">
        <authorList>
            <person name="Varghese N."/>
            <person name="Submissions S."/>
        </authorList>
    </citation>
    <scope>NUCLEOTIDE SEQUENCE [LARGE SCALE GENOMIC DNA]</scope>
    <source>
        <strain evidence="5 6">VTM4R57</strain>
    </source>
</reference>
<dbReference type="InterPro" id="IPR040921">
    <property type="entry name" value="Peptidase_S66C"/>
</dbReference>
<evidence type="ECO:0000313" key="6">
    <source>
        <dbReference type="Proteomes" id="UP000184253"/>
    </source>
</evidence>
<dbReference type="Gene3D" id="3.50.30.60">
    <property type="entry name" value="LD-carboxypeptidase A C-terminal domain-like"/>
    <property type="match status" value="1"/>
</dbReference>
<keyword evidence="2" id="KW-0378">Hydrolase</keyword>
<evidence type="ECO:0000256" key="2">
    <source>
        <dbReference type="ARBA" id="ARBA00022801"/>
    </source>
</evidence>
<dbReference type="CDD" id="cd07062">
    <property type="entry name" value="Peptidase_S66_mccF_like"/>
    <property type="match status" value="1"/>
</dbReference>
<comment type="similarity">
    <text evidence="1">Belongs to the peptidase S66 family.</text>
</comment>
<evidence type="ECO:0000259" key="4">
    <source>
        <dbReference type="Pfam" id="PF17676"/>
    </source>
</evidence>
<dbReference type="InterPro" id="IPR027461">
    <property type="entry name" value="Carboxypeptidase_A_C_sf"/>
</dbReference>
<protein>
    <submittedName>
        <fullName evidence="5">Muramoyltetrapeptide carboxypeptidase LdcA (Peptidoglycan recycling)</fullName>
    </submittedName>
</protein>
<gene>
    <name evidence="5" type="ORF">SAMN04487849_11370</name>
</gene>
<evidence type="ECO:0000259" key="3">
    <source>
        <dbReference type="Pfam" id="PF02016"/>
    </source>
</evidence>
<dbReference type="Proteomes" id="UP000184253">
    <property type="component" value="Unassembled WGS sequence"/>
</dbReference>
<dbReference type="PANTHER" id="PTHR30237">
    <property type="entry name" value="MURAMOYLTETRAPEPTIDE CARBOXYPEPTIDASE"/>
    <property type="match status" value="1"/>
</dbReference>
<evidence type="ECO:0000256" key="1">
    <source>
        <dbReference type="ARBA" id="ARBA00010233"/>
    </source>
</evidence>
<dbReference type="GO" id="GO:0004180">
    <property type="term" value="F:carboxypeptidase activity"/>
    <property type="evidence" value="ECO:0007669"/>
    <property type="project" value="UniProtKB-KW"/>
</dbReference>
<dbReference type="SUPFAM" id="SSF52317">
    <property type="entry name" value="Class I glutamine amidotransferase-like"/>
    <property type="match status" value="1"/>
</dbReference>
<sequence length="368" mass="38824">MTQPLVHPPKAQPGDRIAVVSPSFAAPGFAPAVHEQAMRRLAEVTGLVPVEYPTTRQLGASPEDRARDLNAAFADPQIRAVIATVGGEDQITVIGHLDADAVSADPKPFLGYSDNTNLHQWLWANGVASFYGGSTQVHLGPGPAVDEVHAASLRAALLTGGRLEITEPGESEDHGVDWLDPRALTEFGTREPVPGLHDDGARGVGGAPGAGASPWRWAGPQRAVTGRTWGGCLEVLPWVMAAGRGPADMAVLEGGVLLIETSEELPSAGEVRRLLRILGERGVLGAVDAVLAARPPTSSFEAPRGAEERARRSAEQADVVVEEVGRYNPDAVVCVGVPFGHTRPQWVLPHGGVMTVDGVERRVWAEFG</sequence>
<proteinExistence type="inferred from homology"/>
<organism evidence="5 6">
    <name type="scientific">Micrococcus luteus</name>
    <name type="common">Micrococcus lysodeikticus</name>
    <dbReference type="NCBI Taxonomy" id="1270"/>
    <lineage>
        <taxon>Bacteria</taxon>
        <taxon>Bacillati</taxon>
        <taxon>Actinomycetota</taxon>
        <taxon>Actinomycetes</taxon>
        <taxon>Micrococcales</taxon>
        <taxon>Micrococcaceae</taxon>
        <taxon>Micrococcus</taxon>
    </lineage>
</organism>
<accession>A0ABD7MB89</accession>
<dbReference type="SUPFAM" id="SSF141986">
    <property type="entry name" value="LD-carboxypeptidase A C-terminal domain-like"/>
    <property type="match status" value="1"/>
</dbReference>
<dbReference type="InterPro" id="IPR029062">
    <property type="entry name" value="Class_I_gatase-like"/>
</dbReference>
<name>A0ABD7MB89_MICLU</name>
<dbReference type="InterPro" id="IPR027478">
    <property type="entry name" value="LdcA_N"/>
</dbReference>
<dbReference type="InterPro" id="IPR040449">
    <property type="entry name" value="Peptidase_S66_N"/>
</dbReference>
<dbReference type="InterPro" id="IPR003507">
    <property type="entry name" value="S66_fam"/>
</dbReference>
<dbReference type="AlphaFoldDB" id="A0ABD7MB89"/>
<keyword evidence="5" id="KW-0121">Carboxypeptidase</keyword>
<keyword evidence="5" id="KW-0645">Protease</keyword>
<dbReference type="Gene3D" id="3.40.50.10740">
    <property type="entry name" value="Class I glutamine amidotransferase-like"/>
    <property type="match status" value="1"/>
</dbReference>
<dbReference type="Pfam" id="PF17676">
    <property type="entry name" value="Peptidase_S66C"/>
    <property type="match status" value="1"/>
</dbReference>
<comment type="caution">
    <text evidence="5">The sequence shown here is derived from an EMBL/GenBank/DDBJ whole genome shotgun (WGS) entry which is preliminary data.</text>
</comment>
<dbReference type="EMBL" id="FRCE01000013">
    <property type="protein sequence ID" value="SHL83125.1"/>
    <property type="molecule type" value="Genomic_DNA"/>
</dbReference>
<dbReference type="RefSeq" id="WP_036313884.1">
    <property type="nucleotide sequence ID" value="NZ_FRCE01000013.1"/>
</dbReference>
<dbReference type="PANTHER" id="PTHR30237:SF4">
    <property type="entry name" value="LD-CARBOXYPEPTIDASE C-TERMINAL DOMAIN-CONTAINING PROTEIN"/>
    <property type="match status" value="1"/>
</dbReference>
<feature type="domain" description="LD-carboxypeptidase N-terminal" evidence="3">
    <location>
        <begin position="17"/>
        <end position="132"/>
    </location>
</feature>
<evidence type="ECO:0000313" key="5">
    <source>
        <dbReference type="EMBL" id="SHL83125.1"/>
    </source>
</evidence>